<evidence type="ECO:0008006" key="4">
    <source>
        <dbReference type="Google" id="ProtNLM"/>
    </source>
</evidence>
<organism evidence="2 3">
    <name type="scientific">Dictyobacter kobayashii</name>
    <dbReference type="NCBI Taxonomy" id="2014872"/>
    <lineage>
        <taxon>Bacteria</taxon>
        <taxon>Bacillati</taxon>
        <taxon>Chloroflexota</taxon>
        <taxon>Ktedonobacteria</taxon>
        <taxon>Ktedonobacterales</taxon>
        <taxon>Dictyobacteraceae</taxon>
        <taxon>Dictyobacter</taxon>
    </lineage>
</organism>
<reference evidence="3" key="1">
    <citation type="submission" date="2018-12" db="EMBL/GenBank/DDBJ databases">
        <title>Tengunoibacter tsumagoiensis gen. nov., sp. nov., Dictyobacter kobayashii sp. nov., D. alpinus sp. nov., and D. joshuensis sp. nov. and description of Dictyobacteraceae fam. nov. within the order Ktedonobacterales isolated from Tengu-no-mugimeshi.</title>
        <authorList>
            <person name="Wang C.M."/>
            <person name="Zheng Y."/>
            <person name="Sakai Y."/>
            <person name="Toyoda A."/>
            <person name="Minakuchi Y."/>
            <person name="Abe K."/>
            <person name="Yokota A."/>
            <person name="Yabe S."/>
        </authorList>
    </citation>
    <scope>NUCLEOTIDE SEQUENCE [LARGE SCALE GENOMIC DNA]</scope>
    <source>
        <strain evidence="3">Uno11</strain>
    </source>
</reference>
<comment type="caution">
    <text evidence="2">The sequence shown here is derived from an EMBL/GenBank/DDBJ whole genome shotgun (WGS) entry which is preliminary data.</text>
</comment>
<proteinExistence type="inferred from homology"/>
<dbReference type="SUPFAM" id="SSF48264">
    <property type="entry name" value="Cytochrome P450"/>
    <property type="match status" value="1"/>
</dbReference>
<dbReference type="GO" id="GO:0004497">
    <property type="term" value="F:monooxygenase activity"/>
    <property type="evidence" value="ECO:0007669"/>
    <property type="project" value="InterPro"/>
</dbReference>
<dbReference type="EMBL" id="BIFS01000002">
    <property type="protein sequence ID" value="GCE24118.1"/>
    <property type="molecule type" value="Genomic_DNA"/>
</dbReference>
<evidence type="ECO:0000313" key="2">
    <source>
        <dbReference type="EMBL" id="GCE24118.1"/>
    </source>
</evidence>
<dbReference type="AlphaFoldDB" id="A0A402AYF2"/>
<dbReference type="GO" id="GO:0020037">
    <property type="term" value="F:heme binding"/>
    <property type="evidence" value="ECO:0007669"/>
    <property type="project" value="InterPro"/>
</dbReference>
<dbReference type="Proteomes" id="UP000287188">
    <property type="component" value="Unassembled WGS sequence"/>
</dbReference>
<comment type="similarity">
    <text evidence="1">Belongs to the cytochrome P450 family.</text>
</comment>
<dbReference type="GO" id="GO:0016705">
    <property type="term" value="F:oxidoreductase activity, acting on paired donors, with incorporation or reduction of molecular oxygen"/>
    <property type="evidence" value="ECO:0007669"/>
    <property type="project" value="InterPro"/>
</dbReference>
<name>A0A402AYF2_9CHLR</name>
<evidence type="ECO:0000313" key="3">
    <source>
        <dbReference type="Proteomes" id="UP000287188"/>
    </source>
</evidence>
<dbReference type="Gene3D" id="1.10.630.10">
    <property type="entry name" value="Cytochrome P450"/>
    <property type="match status" value="1"/>
</dbReference>
<dbReference type="InterPro" id="IPR036396">
    <property type="entry name" value="Cyt_P450_sf"/>
</dbReference>
<dbReference type="GO" id="GO:0005506">
    <property type="term" value="F:iron ion binding"/>
    <property type="evidence" value="ECO:0007669"/>
    <property type="project" value="InterPro"/>
</dbReference>
<dbReference type="RefSeq" id="WP_218032250.1">
    <property type="nucleotide sequence ID" value="NZ_BIFS01000002.1"/>
</dbReference>
<dbReference type="InterPro" id="IPR002397">
    <property type="entry name" value="Cyt_P450_B"/>
</dbReference>
<accession>A0A402AYF2</accession>
<sequence>MAVSYSNLLDQVLNYANRANPYPIYAQMREHPVQLQDDGRYVVSSYELVDAIFHNPQMSVDMRKSKEPTVRVEQEEPGFVFQDPPRHDWLRHQVMSKFTPALINSLQPRLEEIVTELLDAQRANSHMDIVDNFAYPLPVTAICELLGVPRADESKFHAWSSMLIKGTNLGRDAAAVEEAKEGRDHLNHYMEELIDRLQRQPHQDSSRP</sequence>
<gene>
    <name evidence="2" type="ORF">KDK_79180</name>
</gene>
<dbReference type="PANTHER" id="PTHR46696">
    <property type="entry name" value="P450, PUTATIVE (EUROFUNG)-RELATED"/>
    <property type="match status" value="1"/>
</dbReference>
<evidence type="ECO:0000256" key="1">
    <source>
        <dbReference type="ARBA" id="ARBA00010617"/>
    </source>
</evidence>
<dbReference type="PRINTS" id="PR00359">
    <property type="entry name" value="BP450"/>
</dbReference>
<keyword evidence="3" id="KW-1185">Reference proteome</keyword>
<dbReference type="PANTHER" id="PTHR46696:SF1">
    <property type="entry name" value="CYTOCHROME P450 YJIB-RELATED"/>
    <property type="match status" value="1"/>
</dbReference>
<protein>
    <recommendedName>
        <fullName evidence="4">Cytochrome P450</fullName>
    </recommendedName>
</protein>